<dbReference type="GO" id="GO:0000160">
    <property type="term" value="P:phosphorelay signal transduction system"/>
    <property type="evidence" value="ECO:0007669"/>
    <property type="project" value="UniProtKB-KW"/>
</dbReference>
<feature type="modified residue" description="4-aspartylphosphate" evidence="3">
    <location>
        <position position="53"/>
    </location>
</feature>
<dbReference type="SUPFAM" id="SSF52172">
    <property type="entry name" value="CheY-like"/>
    <property type="match status" value="1"/>
</dbReference>
<proteinExistence type="predicted"/>
<dbReference type="InterPro" id="IPR001789">
    <property type="entry name" value="Sig_transdc_resp-reg_receiver"/>
</dbReference>
<evidence type="ECO:0000259" key="4">
    <source>
        <dbReference type="PROSITE" id="PS50110"/>
    </source>
</evidence>
<evidence type="ECO:0000256" key="2">
    <source>
        <dbReference type="ARBA" id="ARBA00023012"/>
    </source>
</evidence>
<dbReference type="PANTHER" id="PTHR44591:SF14">
    <property type="entry name" value="PROTEIN PILG"/>
    <property type="match status" value="1"/>
</dbReference>
<reference evidence="6" key="1">
    <citation type="submission" date="2023-07" db="EMBL/GenBank/DDBJ databases">
        <authorList>
            <person name="Luz R."/>
            <person name="Cordeiro R."/>
            <person name="Fonseca A."/>
            <person name="Goncalves V."/>
        </authorList>
    </citation>
    <scope>NUCLEOTIDE SEQUENCE [LARGE SCALE GENOMIC DNA]</scope>
    <source>
        <strain evidence="6">BACA0444</strain>
    </source>
</reference>
<organism evidence="5 6">
    <name type="scientific">Pseudocalidococcus azoricus BACA0444</name>
    <dbReference type="NCBI Taxonomy" id="2918990"/>
    <lineage>
        <taxon>Bacteria</taxon>
        <taxon>Bacillati</taxon>
        <taxon>Cyanobacteriota</taxon>
        <taxon>Cyanophyceae</taxon>
        <taxon>Acaryochloridales</taxon>
        <taxon>Thermosynechococcaceae</taxon>
        <taxon>Pseudocalidococcus</taxon>
        <taxon>Pseudocalidococcus azoricus</taxon>
    </lineage>
</organism>
<keyword evidence="2" id="KW-0902">Two-component regulatory system</keyword>
<dbReference type="PROSITE" id="PS50110">
    <property type="entry name" value="RESPONSE_REGULATORY"/>
    <property type="match status" value="1"/>
</dbReference>
<keyword evidence="1 3" id="KW-0597">Phosphoprotein</keyword>
<feature type="domain" description="Response regulatory" evidence="4">
    <location>
        <begin position="3"/>
        <end position="120"/>
    </location>
</feature>
<evidence type="ECO:0000256" key="1">
    <source>
        <dbReference type="ARBA" id="ARBA00022553"/>
    </source>
</evidence>
<dbReference type="SMART" id="SM00448">
    <property type="entry name" value="REC"/>
    <property type="match status" value="1"/>
</dbReference>
<dbReference type="InterPro" id="IPR050595">
    <property type="entry name" value="Bact_response_regulator"/>
</dbReference>
<dbReference type="Pfam" id="PF00072">
    <property type="entry name" value="Response_reg"/>
    <property type="match status" value="1"/>
</dbReference>
<gene>
    <name evidence="5" type="ORF">RIF25_06355</name>
</gene>
<evidence type="ECO:0000313" key="5">
    <source>
        <dbReference type="EMBL" id="MDS3860428.1"/>
    </source>
</evidence>
<dbReference type="AlphaFoldDB" id="A0AAE4JWR2"/>
<comment type="caution">
    <text evidence="5">The sequence shown here is derived from an EMBL/GenBank/DDBJ whole genome shotgun (WGS) entry which is preliminary data.</text>
</comment>
<dbReference type="RefSeq" id="WP_322877704.1">
    <property type="nucleotide sequence ID" value="NZ_JAVMIP010000004.1"/>
</dbReference>
<sequence length="122" mass="13722">MKTVLVVEDSRTEQQLLTGLLERSGHRVALAESAELALTWLAENQPPDLIVLDIVMPGANGLELCREVRAKPALKEIPIVFCSSKDQEFDRFWALRQGGNAYITKPYDPDELLETVAEYLHD</sequence>
<keyword evidence="6" id="KW-1185">Reference proteome</keyword>
<evidence type="ECO:0000256" key="3">
    <source>
        <dbReference type="PROSITE-ProRule" id="PRU00169"/>
    </source>
</evidence>
<dbReference type="Gene3D" id="3.40.50.2300">
    <property type="match status" value="1"/>
</dbReference>
<protein>
    <submittedName>
        <fullName evidence="5">Response regulator</fullName>
    </submittedName>
</protein>
<dbReference type="Proteomes" id="UP001268256">
    <property type="component" value="Unassembled WGS sequence"/>
</dbReference>
<dbReference type="EMBL" id="JAVMIP010000004">
    <property type="protein sequence ID" value="MDS3860428.1"/>
    <property type="molecule type" value="Genomic_DNA"/>
</dbReference>
<name>A0AAE4JWR2_9CYAN</name>
<dbReference type="PANTHER" id="PTHR44591">
    <property type="entry name" value="STRESS RESPONSE REGULATOR PROTEIN 1"/>
    <property type="match status" value="1"/>
</dbReference>
<accession>A0AAE4JWR2</accession>
<evidence type="ECO:0000313" key="6">
    <source>
        <dbReference type="Proteomes" id="UP001268256"/>
    </source>
</evidence>
<dbReference type="InterPro" id="IPR011006">
    <property type="entry name" value="CheY-like_superfamily"/>
</dbReference>